<reference evidence="2 3" key="1">
    <citation type="submission" date="2018-11" db="EMBL/GenBank/DDBJ databases">
        <authorList>
            <consortium name="Pathogen Informatics"/>
        </authorList>
    </citation>
    <scope>NUCLEOTIDE SEQUENCE [LARGE SCALE GENOMIC DNA]</scope>
    <source>
        <strain>Denwood</strain>
        <strain evidence="3">Zambia</strain>
    </source>
</reference>
<feature type="region of interest" description="Disordered" evidence="1">
    <location>
        <begin position="1"/>
        <end position="45"/>
    </location>
</feature>
<dbReference type="AlphaFoldDB" id="A0A183PPC4"/>
<keyword evidence="3" id="KW-1185">Reference proteome</keyword>
<dbReference type="Proteomes" id="UP000269396">
    <property type="component" value="Unassembled WGS sequence"/>
</dbReference>
<feature type="compositionally biased region" description="Polar residues" evidence="1">
    <location>
        <begin position="27"/>
        <end position="36"/>
    </location>
</feature>
<name>A0A183PPC4_9TREM</name>
<evidence type="ECO:0000313" key="2">
    <source>
        <dbReference type="EMBL" id="VDP70696.1"/>
    </source>
</evidence>
<protein>
    <submittedName>
        <fullName evidence="2">Uncharacterized protein</fullName>
    </submittedName>
</protein>
<evidence type="ECO:0000256" key="1">
    <source>
        <dbReference type="SAM" id="MobiDB-lite"/>
    </source>
</evidence>
<evidence type="ECO:0000313" key="3">
    <source>
        <dbReference type="Proteomes" id="UP000269396"/>
    </source>
</evidence>
<accession>A0A183PPC4</accession>
<gene>
    <name evidence="2" type="ORF">SMTD_LOCUS16210</name>
</gene>
<organism evidence="2 3">
    <name type="scientific">Schistosoma mattheei</name>
    <dbReference type="NCBI Taxonomy" id="31246"/>
    <lineage>
        <taxon>Eukaryota</taxon>
        <taxon>Metazoa</taxon>
        <taxon>Spiralia</taxon>
        <taxon>Lophotrochozoa</taxon>
        <taxon>Platyhelminthes</taxon>
        <taxon>Trematoda</taxon>
        <taxon>Digenea</taxon>
        <taxon>Strigeidida</taxon>
        <taxon>Schistosomatoidea</taxon>
        <taxon>Schistosomatidae</taxon>
        <taxon>Schistosoma</taxon>
    </lineage>
</organism>
<proteinExistence type="predicted"/>
<dbReference type="EMBL" id="UZAL01036878">
    <property type="protein sequence ID" value="VDP70696.1"/>
    <property type="molecule type" value="Genomic_DNA"/>
</dbReference>
<sequence length="72" mass="7779">MYSKHLSSRKLMSATSSKPISLPDLLSRQTATSGHSQPRCVPKTSPAAGEVAIFKRLASVNKGWTSCELLHP</sequence>